<organism evidence="3 4">
    <name type="scientific">Gopherus evgoodei</name>
    <name type="common">Goodes thornscrub tortoise</name>
    <dbReference type="NCBI Taxonomy" id="1825980"/>
    <lineage>
        <taxon>Eukaryota</taxon>
        <taxon>Metazoa</taxon>
        <taxon>Chordata</taxon>
        <taxon>Craniata</taxon>
        <taxon>Vertebrata</taxon>
        <taxon>Euteleostomi</taxon>
        <taxon>Archelosauria</taxon>
        <taxon>Testudinata</taxon>
        <taxon>Testudines</taxon>
        <taxon>Cryptodira</taxon>
        <taxon>Durocryptodira</taxon>
        <taxon>Testudinoidea</taxon>
        <taxon>Testudinidae</taxon>
        <taxon>Gopherus</taxon>
    </lineage>
</organism>
<keyword evidence="1" id="KW-0812">Transmembrane</keyword>
<protein>
    <submittedName>
        <fullName evidence="3">Uncharacterized protein</fullName>
    </submittedName>
</protein>
<feature type="signal peptide" evidence="2">
    <location>
        <begin position="1"/>
        <end position="27"/>
    </location>
</feature>
<evidence type="ECO:0000256" key="1">
    <source>
        <dbReference type="SAM" id="Phobius"/>
    </source>
</evidence>
<reference evidence="3" key="2">
    <citation type="submission" date="2025-09" db="UniProtKB">
        <authorList>
            <consortium name="Ensembl"/>
        </authorList>
    </citation>
    <scope>IDENTIFICATION</scope>
</reference>
<feature type="transmembrane region" description="Helical" evidence="1">
    <location>
        <begin position="94"/>
        <end position="110"/>
    </location>
</feature>
<feature type="chain" id="PRO_5034685882" evidence="2">
    <location>
        <begin position="28"/>
        <end position="214"/>
    </location>
</feature>
<dbReference type="AlphaFoldDB" id="A0A8C4Y021"/>
<dbReference type="Proteomes" id="UP000694390">
    <property type="component" value="Unassembled WGS sequence"/>
</dbReference>
<dbReference type="GeneTree" id="ENSGT01030000234874"/>
<reference evidence="3" key="1">
    <citation type="submission" date="2025-08" db="UniProtKB">
        <authorList>
            <consortium name="Ensembl"/>
        </authorList>
    </citation>
    <scope>IDENTIFICATION</scope>
</reference>
<keyword evidence="4" id="KW-1185">Reference proteome</keyword>
<name>A0A8C4Y021_9SAUR</name>
<keyword evidence="1" id="KW-1133">Transmembrane helix</keyword>
<proteinExistence type="predicted"/>
<keyword evidence="2" id="KW-0732">Signal</keyword>
<feature type="transmembrane region" description="Helical" evidence="1">
    <location>
        <begin position="43"/>
        <end position="61"/>
    </location>
</feature>
<dbReference type="PROSITE" id="PS51257">
    <property type="entry name" value="PROKAR_LIPOPROTEIN"/>
    <property type="match status" value="1"/>
</dbReference>
<evidence type="ECO:0000256" key="2">
    <source>
        <dbReference type="SAM" id="SignalP"/>
    </source>
</evidence>
<dbReference type="OrthoDB" id="546632at2759"/>
<evidence type="ECO:0000313" key="3">
    <source>
        <dbReference type="Ensembl" id="ENSGEVP00005009398.1"/>
    </source>
</evidence>
<accession>A0A8C4Y021</accession>
<dbReference type="Ensembl" id="ENSGEVT00005009853.1">
    <property type="protein sequence ID" value="ENSGEVP00005009398.1"/>
    <property type="gene ID" value="ENSGEVG00005006697.1"/>
</dbReference>
<sequence>MGLYLLRSGVRLHTAALLLAACCGGEAIVQIGFAVGEDHLLSFTATGVVLSCLATVTWLVLKLRQGVLMIALTSAVRTTSLVSLERIKVAWRPYLAYLVGLLGILLARYADQLLPHSGAAQHREVSGAQLAKEEVPVFKRRRRSSSMISPEMSSCSNKTHRRTSLPCIPREQVRSATVLHNPRENPGVRGLRKKEHQGINRIKLSLVLKRSSSF</sequence>
<keyword evidence="1" id="KW-0472">Membrane</keyword>
<evidence type="ECO:0000313" key="4">
    <source>
        <dbReference type="Proteomes" id="UP000694390"/>
    </source>
</evidence>